<protein>
    <submittedName>
        <fullName evidence="1">Uncharacterized protein</fullName>
    </submittedName>
</protein>
<dbReference type="Proteomes" id="UP000019146">
    <property type="component" value="Plasmid unnamed"/>
</dbReference>
<gene>
    <name evidence="1" type="ORF">K788_0007337</name>
</gene>
<dbReference type="AlphaFoldDB" id="A0A0P0RRI4"/>
<geneLocation type="plasmid" evidence="2"/>
<evidence type="ECO:0000313" key="1">
    <source>
        <dbReference type="EMBL" id="ALL71674.1"/>
    </source>
</evidence>
<organism evidence="1 2">
    <name type="scientific">Paraburkholderia caribensis MBA4</name>
    <dbReference type="NCBI Taxonomy" id="1323664"/>
    <lineage>
        <taxon>Bacteria</taxon>
        <taxon>Pseudomonadati</taxon>
        <taxon>Pseudomonadota</taxon>
        <taxon>Betaproteobacteria</taxon>
        <taxon>Burkholderiales</taxon>
        <taxon>Burkholderiaceae</taxon>
        <taxon>Paraburkholderia</taxon>
    </lineage>
</organism>
<sequence>MGLGGSGGAGPLFGFYLDNQAKVFSGQKEIWRVRSRTLELDREGLMPDRGDSQIQQRHSNEVSFEEAFVLNG</sequence>
<keyword evidence="1" id="KW-0614">Plasmid</keyword>
<proteinExistence type="predicted"/>
<evidence type="ECO:0000313" key="2">
    <source>
        <dbReference type="Proteomes" id="UP000019146"/>
    </source>
</evidence>
<name>A0A0P0RRI4_9BURK</name>
<dbReference type="EMBL" id="CP012748">
    <property type="protein sequence ID" value="ALL71674.1"/>
    <property type="molecule type" value="Genomic_DNA"/>
</dbReference>
<dbReference type="KEGG" id="bcai:K788_0007337"/>
<reference evidence="1 2" key="1">
    <citation type="journal article" date="2014" name="Genome Announc.">
        <title>Draft Genome Sequence of the Haloacid-Degrading Burkholderia caribensis Strain MBA4.</title>
        <authorList>
            <person name="Pan Y."/>
            <person name="Kong K.F."/>
            <person name="Tsang J.S."/>
        </authorList>
    </citation>
    <scope>NUCLEOTIDE SEQUENCE [LARGE SCALE GENOMIC DNA]</scope>
    <source>
        <strain evidence="1 2">MBA4</strain>
        <plasmid evidence="2">Plasmid</plasmid>
    </source>
</reference>
<accession>A0A0P0RRI4</accession>